<protein>
    <submittedName>
        <fullName evidence="1">Uncharacterized protein</fullName>
    </submittedName>
</protein>
<gene>
    <name evidence="1" type="ORF">MNBD_BACTEROID06-1042</name>
</gene>
<sequence length="58" mass="6662">KAETIRIIKETLALELEELLKKSSKIINRLNKELRIICKECSSELLPKKPPLLLSGYI</sequence>
<accession>A0A3B0UCJ3</accession>
<dbReference type="AlphaFoldDB" id="A0A3B0UCJ3"/>
<reference evidence="1" key="1">
    <citation type="submission" date="2018-06" db="EMBL/GenBank/DDBJ databases">
        <authorList>
            <person name="Zhirakovskaya E."/>
        </authorList>
    </citation>
    <scope>NUCLEOTIDE SEQUENCE</scope>
</reference>
<evidence type="ECO:0000313" key="1">
    <source>
        <dbReference type="EMBL" id="VAW26023.1"/>
    </source>
</evidence>
<organism evidence="1">
    <name type="scientific">hydrothermal vent metagenome</name>
    <dbReference type="NCBI Taxonomy" id="652676"/>
    <lineage>
        <taxon>unclassified sequences</taxon>
        <taxon>metagenomes</taxon>
        <taxon>ecological metagenomes</taxon>
    </lineage>
</organism>
<proteinExistence type="predicted"/>
<name>A0A3B0UCJ3_9ZZZZ</name>
<feature type="non-terminal residue" evidence="1">
    <location>
        <position position="1"/>
    </location>
</feature>
<dbReference type="EMBL" id="UOES01000054">
    <property type="protein sequence ID" value="VAW26023.1"/>
    <property type="molecule type" value="Genomic_DNA"/>
</dbReference>